<dbReference type="InterPro" id="IPR056542">
    <property type="entry name" value="Ig-like_POM152_1st"/>
</dbReference>
<name>A0A3G2S571_MALR7</name>
<feature type="domain" description="Nucleoporin POM152 ninth Ig-like" evidence="6">
    <location>
        <begin position="1023"/>
        <end position="1090"/>
    </location>
</feature>
<evidence type="ECO:0000259" key="6">
    <source>
        <dbReference type="Pfam" id="PF24527"/>
    </source>
</evidence>
<dbReference type="InterPro" id="IPR056543">
    <property type="entry name" value="Ig-like_POM152_9th"/>
</dbReference>
<sequence length="1200" mass="131989">MAATTRERGEPRIPLAVVDAPTQRFYAAAVFVGVQAWKWTRIVALHWLHKAPVRGLGRSIEPTTLFSALLLDFALCYGIYWLAIPPRAPAVGAGVAAPPPTRRRGRRWYVVVFLLLAVLDVLSILQREALVRIATLTPGPAVWSVGERRVRLDHVVEPRAHIAGQHTVHIVPYGTARIDTSVSGTCMCLDERVREVHIPIVLNQTSPPVSLTYSITDPATGHVTRHTIKHPKTSVYTKLADAEPDVPHGAKTLSLAERRRARRAARGAADVRDPVTVHYLRLEHTGLVRLESVLDRQSQAAHIVSEAITLVECPRASFVSAASDYCVGDEAQWQVMLHGTPPLTLTYAHARGERSLVHHTPGAPATIALDVPAAGAHALQLRHVRDVCGNVAYLNETSTAYVHAQAQVHWDAKQCVPGRPLKLLRTSDGLSLRVAVEMDESWDDKWDVEYVHRRDDRETVHTMRPLSRGTHAIHVRETGVYTLQSAASPHCVGRVSAPWTCEVVDVPPPRASIHFESIDDACAGTVGVKALSDLEGEPPFRLVYETQRDGAPTRHERIVRDQTRDELEFWPSTEGRVTYRFLELHDANYAHVPLDGPSFTHVAHPLATASFVGAERDHDAVVSSCGEPSVQADVAFTGHGPYTLEYAIRGAGAKEPVLHTLSHITESRATLAITLPPGHDAGRATVSLLSLRDGRGCVRRLATRDLRIDVRPPTAAVSFAAPWNVTLQEHEPAVLPLRLRGAPPWTVAYTRDGVVNGTVTLHDANEALTVHEPGTYTLTGVRDAHCSGQVVQDDTAQVVMRPRPQARFVGEAPTGIVALPPVCVHTPLEATIALQGHPPVHVKVQRTLLTDQGDTRVYAQTLASSEAHVSLPLGTRVPGTYMYHIMGTSDAYYADARPDTKALEYRVWPQPQAAWAPATPARRSACLGDTWAQAPTLQLRGTPPFRVDIEARPVHTEGHADAMRFTHTVHGTQWAVALPAPFQVPGTWEVRVLRVEDAHCRQDGTQPPPVVVDVVESAGVVAPTTREHYCVGERMDFVLQGTPPWTVTYTFDGATSRVTSRRAEFWRMADRPGVLRVLGAAHRTNACRQTHAPLERIVHALPSAHISAGQHHIESLHEGAQTEIVFQLRGEPPFSFTYQRTEPADTHARPRVLETHTVEAWHANEYRVPTSQEGTWSVVWMQDQWCQVSLGQVSGPAQWP</sequence>
<dbReference type="AlphaFoldDB" id="A0A3G2S571"/>
<dbReference type="Pfam" id="PF24312">
    <property type="entry name" value="Ig-like_POM152"/>
    <property type="match status" value="3"/>
</dbReference>
<dbReference type="GO" id="GO:0070762">
    <property type="term" value="C:nuclear pore transmembrane ring"/>
    <property type="evidence" value="ECO:0007669"/>
    <property type="project" value="TreeGrafter"/>
</dbReference>
<dbReference type="OrthoDB" id="5529162at2759"/>
<dbReference type="EMBL" id="CP033150">
    <property type="protein sequence ID" value="AYO42499.1"/>
    <property type="molecule type" value="Genomic_DNA"/>
</dbReference>
<evidence type="ECO:0000313" key="8">
    <source>
        <dbReference type="Proteomes" id="UP000269793"/>
    </source>
</evidence>
<dbReference type="GO" id="GO:0006606">
    <property type="term" value="P:protein import into nucleus"/>
    <property type="evidence" value="ECO:0007669"/>
    <property type="project" value="TreeGrafter"/>
</dbReference>
<dbReference type="GO" id="GO:0006999">
    <property type="term" value="P:nuclear pore organization"/>
    <property type="evidence" value="ECO:0007669"/>
    <property type="project" value="TreeGrafter"/>
</dbReference>
<protein>
    <submittedName>
        <fullName evidence="7">Nucleoporin pom152</fullName>
    </submittedName>
</protein>
<gene>
    <name evidence="7" type="primary">pom152</name>
    <name evidence="7" type="ORF">DNF11_1549</name>
</gene>
<accession>A0A3G2S571</accession>
<evidence type="ECO:0000259" key="4">
    <source>
        <dbReference type="Pfam" id="PF24312"/>
    </source>
</evidence>
<feature type="domain" description="Nucleoporin POM152 immunoglobulin-like" evidence="2">
    <location>
        <begin position="506"/>
        <end position="605"/>
    </location>
</feature>
<dbReference type="Proteomes" id="UP000269793">
    <property type="component" value="Chromosome III"/>
</dbReference>
<feature type="transmembrane region" description="Helical" evidence="1">
    <location>
        <begin position="108"/>
        <end position="125"/>
    </location>
</feature>
<evidence type="ECO:0000259" key="5">
    <source>
        <dbReference type="Pfam" id="PF24519"/>
    </source>
</evidence>
<feature type="domain" description="Nucleoporin POM152 first Ig-like" evidence="5">
    <location>
        <begin position="184"/>
        <end position="306"/>
    </location>
</feature>
<keyword evidence="1" id="KW-0812">Transmembrane</keyword>
<evidence type="ECO:0000259" key="3">
    <source>
        <dbReference type="Pfam" id="PF24097"/>
    </source>
</evidence>
<feature type="domain" description="Nucleoporin POM152 Ig-like" evidence="4">
    <location>
        <begin position="1110"/>
        <end position="1188"/>
    </location>
</feature>
<keyword evidence="8" id="KW-1185">Reference proteome</keyword>
<dbReference type="PANTHER" id="PTHR28206:SF1">
    <property type="entry name" value="NUCLEOPORIN POM152"/>
    <property type="match status" value="1"/>
</dbReference>
<dbReference type="STRING" id="425264.A0A3G2S571"/>
<dbReference type="VEuPathDB" id="FungiDB:DNF11_1549"/>
<evidence type="ECO:0000259" key="2">
    <source>
        <dbReference type="Pfam" id="PF23664"/>
    </source>
</evidence>
<dbReference type="Pfam" id="PF24527">
    <property type="entry name" value="Ig-like_Pom152_9"/>
    <property type="match status" value="1"/>
</dbReference>
<feature type="domain" description="Nucleoporin POM152 Ig-like" evidence="4">
    <location>
        <begin position="415"/>
        <end position="501"/>
    </location>
</feature>
<proteinExistence type="predicted"/>
<dbReference type="Pfam" id="PF24097">
    <property type="entry name" value="TMD_POM152"/>
    <property type="match status" value="1"/>
</dbReference>
<keyword evidence="1" id="KW-0472">Membrane</keyword>
<reference evidence="7 8" key="1">
    <citation type="submission" date="2018-10" db="EMBL/GenBank/DDBJ databases">
        <title>Complete genome sequence of Malassezia restricta CBS 7877.</title>
        <authorList>
            <person name="Morand S.C."/>
            <person name="Bertignac M."/>
            <person name="Iltis A."/>
            <person name="Kolder I."/>
            <person name="Pirovano W."/>
            <person name="Jourdain R."/>
            <person name="Clavaud C."/>
        </authorList>
    </citation>
    <scope>NUCLEOTIDE SEQUENCE [LARGE SCALE GENOMIC DNA]</scope>
    <source>
        <strain evidence="7 8">CBS 7877</strain>
    </source>
</reference>
<keyword evidence="1" id="KW-1133">Transmembrane helix</keyword>
<evidence type="ECO:0000313" key="7">
    <source>
        <dbReference type="EMBL" id="AYO42499.1"/>
    </source>
</evidence>
<evidence type="ECO:0000256" key="1">
    <source>
        <dbReference type="SAM" id="Phobius"/>
    </source>
</evidence>
<organism evidence="7 8">
    <name type="scientific">Malassezia restricta (strain ATCC 96810 / NBRC 103918 / CBS 7877)</name>
    <name type="common">Seborrheic dermatitis infection agent</name>
    <dbReference type="NCBI Taxonomy" id="425264"/>
    <lineage>
        <taxon>Eukaryota</taxon>
        <taxon>Fungi</taxon>
        <taxon>Dikarya</taxon>
        <taxon>Basidiomycota</taxon>
        <taxon>Ustilaginomycotina</taxon>
        <taxon>Malasseziomycetes</taxon>
        <taxon>Malasseziales</taxon>
        <taxon>Malasseziaceae</taxon>
        <taxon>Malassezia</taxon>
    </lineage>
</organism>
<dbReference type="InterPro" id="IPR056540">
    <property type="entry name" value="TMD_POM152"/>
</dbReference>
<dbReference type="Pfam" id="PF23664">
    <property type="entry name" value="Ig_Pom152"/>
    <property type="match status" value="1"/>
</dbReference>
<dbReference type="PANTHER" id="PTHR28206">
    <property type="entry name" value="NUCLEOPORIN POM152"/>
    <property type="match status" value="1"/>
</dbReference>
<dbReference type="InterPro" id="IPR037701">
    <property type="entry name" value="Pom152"/>
</dbReference>
<dbReference type="GO" id="GO:0017056">
    <property type="term" value="F:structural constituent of nuclear pore"/>
    <property type="evidence" value="ECO:0007669"/>
    <property type="project" value="InterPro"/>
</dbReference>
<feature type="domain" description="Nucleoporin POM152 Ig-like" evidence="4">
    <location>
        <begin position="720"/>
        <end position="794"/>
    </location>
</feature>
<dbReference type="InterPro" id="IPR056544">
    <property type="entry name" value="Ig_POM152"/>
</dbReference>
<feature type="domain" description="Nucleoporin POM152 N-terminal transmembrane" evidence="3">
    <location>
        <begin position="19"/>
        <end position="85"/>
    </location>
</feature>
<dbReference type="InterPro" id="IPR056541">
    <property type="entry name" value="Ig-like_POM152"/>
</dbReference>
<dbReference type="Pfam" id="PF24519">
    <property type="entry name" value="Ig-like_Pom152_1"/>
    <property type="match status" value="1"/>
</dbReference>